<dbReference type="GO" id="GO:0005669">
    <property type="term" value="C:transcription factor TFIID complex"/>
    <property type="evidence" value="ECO:0007669"/>
    <property type="project" value="InterPro"/>
</dbReference>
<dbReference type="InterPro" id="IPR042097">
    <property type="entry name" value="Aminopeptidase_N-like_N_sf"/>
</dbReference>
<dbReference type="Pfam" id="PF25316">
    <property type="entry name" value="TAF2_3rd"/>
    <property type="match status" value="1"/>
</dbReference>
<accession>A0AAE0XIJ6</accession>
<evidence type="ECO:0000259" key="10">
    <source>
        <dbReference type="Pfam" id="PF25316"/>
    </source>
</evidence>
<comment type="subcellular location">
    <subcellularLocation>
        <location evidence="1">Nucleus</location>
    </subcellularLocation>
</comment>
<feature type="compositionally biased region" description="Low complexity" evidence="9">
    <location>
        <begin position="1594"/>
        <end position="1606"/>
    </location>
</feature>
<feature type="compositionally biased region" description="Pro residues" evidence="9">
    <location>
        <begin position="1361"/>
        <end position="1371"/>
    </location>
</feature>
<keyword evidence="6" id="KW-0539">Nucleus</keyword>
<evidence type="ECO:0000256" key="6">
    <source>
        <dbReference type="ARBA" id="ARBA00023242"/>
    </source>
</evidence>
<evidence type="ECO:0000256" key="7">
    <source>
        <dbReference type="ARBA" id="ARBA00025346"/>
    </source>
</evidence>
<evidence type="ECO:0000256" key="2">
    <source>
        <dbReference type="ARBA" id="ARBA00010937"/>
    </source>
</evidence>
<dbReference type="EMBL" id="JAULSO010000001">
    <property type="protein sequence ID" value="KAK3694053.1"/>
    <property type="molecule type" value="Genomic_DNA"/>
</dbReference>
<feature type="domain" description="Transcription initiation factor TFIID subunit 2 TPR repeats" evidence="11">
    <location>
        <begin position="784"/>
        <end position="1083"/>
    </location>
</feature>
<dbReference type="PANTHER" id="PTHR15137">
    <property type="entry name" value="TRANSCRIPTION INITIATION FACTOR TFIID"/>
    <property type="match status" value="1"/>
</dbReference>
<comment type="similarity">
    <text evidence="2">Belongs to the TAF2 family.</text>
</comment>
<proteinExistence type="inferred from homology"/>
<evidence type="ECO:0000256" key="9">
    <source>
        <dbReference type="SAM" id="MobiDB-lite"/>
    </source>
</evidence>
<evidence type="ECO:0000313" key="13">
    <source>
        <dbReference type="Proteomes" id="UP001270362"/>
    </source>
</evidence>
<feature type="region of interest" description="Disordered" evidence="9">
    <location>
        <begin position="1357"/>
        <end position="1380"/>
    </location>
</feature>
<keyword evidence="13" id="KW-1185">Reference proteome</keyword>
<feature type="compositionally biased region" description="Polar residues" evidence="9">
    <location>
        <begin position="1404"/>
        <end position="1413"/>
    </location>
</feature>
<dbReference type="SUPFAM" id="SSF55486">
    <property type="entry name" value="Metalloproteases ('zincins'), catalytic domain"/>
    <property type="match status" value="1"/>
</dbReference>
<dbReference type="GO" id="GO:0003682">
    <property type="term" value="F:chromatin binding"/>
    <property type="evidence" value="ECO:0007669"/>
    <property type="project" value="TreeGrafter"/>
</dbReference>
<evidence type="ECO:0000256" key="3">
    <source>
        <dbReference type="ARBA" id="ARBA00017363"/>
    </source>
</evidence>
<keyword evidence="4" id="KW-0805">Transcription regulation</keyword>
<evidence type="ECO:0000259" key="11">
    <source>
        <dbReference type="Pfam" id="PF25577"/>
    </source>
</evidence>
<feature type="compositionally biased region" description="Polar residues" evidence="9">
    <location>
        <begin position="256"/>
        <end position="266"/>
    </location>
</feature>
<dbReference type="SUPFAM" id="SSF63737">
    <property type="entry name" value="Leukotriene A4 hydrolase N-terminal domain"/>
    <property type="match status" value="1"/>
</dbReference>
<dbReference type="Pfam" id="PF25577">
    <property type="entry name" value="TPR_TAF2_C"/>
    <property type="match status" value="1"/>
</dbReference>
<feature type="compositionally biased region" description="Basic and acidic residues" evidence="9">
    <location>
        <begin position="1428"/>
        <end position="1439"/>
    </location>
</feature>
<organism evidence="12 13">
    <name type="scientific">Podospora appendiculata</name>
    <dbReference type="NCBI Taxonomy" id="314037"/>
    <lineage>
        <taxon>Eukaryota</taxon>
        <taxon>Fungi</taxon>
        <taxon>Dikarya</taxon>
        <taxon>Ascomycota</taxon>
        <taxon>Pezizomycotina</taxon>
        <taxon>Sordariomycetes</taxon>
        <taxon>Sordariomycetidae</taxon>
        <taxon>Sordariales</taxon>
        <taxon>Podosporaceae</taxon>
        <taxon>Podospora</taxon>
    </lineage>
</organism>
<dbReference type="GO" id="GO:0006367">
    <property type="term" value="P:transcription initiation at RNA polymerase II promoter"/>
    <property type="evidence" value="ECO:0007669"/>
    <property type="project" value="TreeGrafter"/>
</dbReference>
<evidence type="ECO:0000256" key="8">
    <source>
        <dbReference type="ARBA" id="ARBA00076306"/>
    </source>
</evidence>
<feature type="compositionally biased region" description="Low complexity" evidence="9">
    <location>
        <begin position="1484"/>
        <end position="1524"/>
    </location>
</feature>
<feature type="region of interest" description="Disordered" evidence="9">
    <location>
        <begin position="1394"/>
        <end position="1606"/>
    </location>
</feature>
<evidence type="ECO:0000256" key="5">
    <source>
        <dbReference type="ARBA" id="ARBA00023163"/>
    </source>
</evidence>
<feature type="domain" description="Transcription initiation factor TFIID subunit 2 Ig-like" evidence="10">
    <location>
        <begin position="598"/>
        <end position="781"/>
    </location>
</feature>
<keyword evidence="5" id="KW-0804">Transcription</keyword>
<evidence type="ECO:0000256" key="1">
    <source>
        <dbReference type="ARBA" id="ARBA00004123"/>
    </source>
</evidence>
<dbReference type="FunFam" id="1.10.390.10:FF:000011">
    <property type="entry name" value="Transcription initiation factor TFIID subunit"/>
    <property type="match status" value="1"/>
</dbReference>
<dbReference type="InterPro" id="IPR037813">
    <property type="entry name" value="TAF2"/>
</dbReference>
<evidence type="ECO:0000313" key="12">
    <source>
        <dbReference type="EMBL" id="KAK3694053.1"/>
    </source>
</evidence>
<dbReference type="GO" id="GO:0016251">
    <property type="term" value="F:RNA polymerase II general transcription initiation factor activity"/>
    <property type="evidence" value="ECO:0007669"/>
    <property type="project" value="TreeGrafter"/>
</dbReference>
<dbReference type="GO" id="GO:0000976">
    <property type="term" value="F:transcription cis-regulatory region binding"/>
    <property type="evidence" value="ECO:0007669"/>
    <property type="project" value="TreeGrafter"/>
</dbReference>
<feature type="compositionally biased region" description="Low complexity" evidence="9">
    <location>
        <begin position="1268"/>
        <end position="1285"/>
    </location>
</feature>
<feature type="region of interest" description="Disordered" evidence="9">
    <location>
        <begin position="251"/>
        <end position="280"/>
    </location>
</feature>
<dbReference type="PANTHER" id="PTHR15137:SF9">
    <property type="entry name" value="TRANSCRIPTION INITIATION FACTOR TFIID SUBUNIT 2"/>
    <property type="match status" value="1"/>
</dbReference>
<sequence length="1606" mass="179145">MPSIADREAAVDSVALPEYQTACEPFVVLKQHVDLEVNFRDKSISGVSTIHFFLNNPDLDEVSFDARQCDIDIDDITVDGFRTTASFHDPYDLMEYPPQWQLGAGQHHVIRKRMQPLAPERRPDVPIKEREKQLLGCVPADRSLRVSLRPEGKLEDESRRPLKIKTVRMDKDDPNDEKSGIKISIPFRSKNIRDGLHFVGVEEGDSRYPHVYTRHSIEPGTPSCIFPCVDDPGSRHPWKVSIKCPRTLGDAFERPATTQPPLSVNGSRKRKFGDEPSLPAFPLMDQEDKMMEMTVVCSGNLTGEQIDPKDDKKKTMTFECQNSGAQHIAFAIGPFEHIDLWSEFRTEEADEKLGANAAKIHAYCLPGRAEEVRHSCAPIVSAADYFAPEFGRYPFESYKVCFVEDMIPDTVAATSMSLCSTRLLYPEDIIDPDIEVTRKLVHALASQYLGVHIVPNQRSDSWLVIGMQWFMTDLYMRSLCGNNWYKFHLKTMADKLIESDVNRPSLHDLGEHLHIGDFELEFMALKAPLVLFILDQRMSKIPGSTGVVRVISNIVSAANISNLDPTVTSLAAAEFRRSCEKKSQYRPDELWDQWVYSAGCPKLLIKQKFNKKNLNVDIGIIQTQGTEPKSKSINKSEFWREYQEEIHNVYAAEVPKLFTGPFTVRIHEADGTPYEHYQLITEKDKTGTTLAIAYNTKYKRLKRTKKAVAAAANNTDKHDVQEDDVVYFNMLGDVLTTAKDVENWGLQEWSEQVQIQMDQESYEWIRFDCNFEWVCETITDMPGYMYLAQLQQDRDVVAHQDAMLFFKRGKRHGVAATIETRTVMDKRYFHGIRIMAVEDLAKQADPDLNYIGLAQLILSFRHFFCYRMLGKAGNVTYPPRPNDFQDKAQYAVQSAIPGAIARTRERGRCSKNGRNFLLDLLLFNDNSENEYSDQFYIAKLLEALTTSLIPEKQEGEGTLLSNLKMDVDEDREFKNFIEKTLEEIEKYRRMDEWTSSYQNIWTLTAMDCKTRLMKERVIPIKPTEFMAYLQDGNLDLVRIKAFECLVELGMLSRTPVLKFLLSCMSTDKSPFVRDRLFKIFCKGIAAIAFGENKASQPEPEVEVDDSGLIIEQGELEIQQRKLDAVRKEDINQSLHALKEELKGNTELQMAIWQAVESPIIGLREKRQILELCSAMFEPDDTLLVTVKYPRYWTCTRDAPVNAGTSIVPSSKPGPKRLMVHFAQHYRTKPKFEKVLTPPPPLPVLEVVKPQETKKIKLSSRPSFSGPASFNGPSSSYGNSSSFGNPSLGGSYLSRPSSRQPTPAPAPTPIQVPSQASVPTQAKIQVQAQVPAQAQAPVPVAATAIVAPLVRKDSISVTMPRPAAPTPAPATPAAPAAPTSDSIAVQSVARLSTPLIGTPPPLARASSQQLNGSSVKPAEKRPKPAKKRKSDENDNLDRPKKISKSHSGGVRPGANGRPSKVVTVPFRSWHKLSENIRRRLGSGSGHSRTSASSSTIVATPTAKRIVATSDPSSSPAVAASPASNSQYGLGAGAPSSGFKQRKPLPSSAPRDPLAPVPPPTTNGVSVSAPIATAPSPAPSMAKDPPRKVIKLKLKSSSMSSFSQGSPR</sequence>
<dbReference type="InterPro" id="IPR057991">
    <property type="entry name" value="TPR_TAF2_C"/>
</dbReference>
<protein>
    <recommendedName>
        <fullName evidence="3">Transcription initiation factor TFIID subunit 2</fullName>
    </recommendedName>
    <alternativeName>
        <fullName evidence="8">TBP-associated factor 2</fullName>
    </alternativeName>
</protein>
<dbReference type="Proteomes" id="UP001270362">
    <property type="component" value="Unassembled WGS sequence"/>
</dbReference>
<dbReference type="CDD" id="cd09839">
    <property type="entry name" value="M1_like_TAF2"/>
    <property type="match status" value="1"/>
</dbReference>
<reference evidence="12" key="2">
    <citation type="submission" date="2023-06" db="EMBL/GenBank/DDBJ databases">
        <authorList>
            <consortium name="Lawrence Berkeley National Laboratory"/>
            <person name="Haridas S."/>
            <person name="Hensen N."/>
            <person name="Bonometti L."/>
            <person name="Westerberg I."/>
            <person name="Brannstrom I.O."/>
            <person name="Guillou S."/>
            <person name="Cros-Aarteil S."/>
            <person name="Calhoun S."/>
            <person name="Kuo A."/>
            <person name="Mondo S."/>
            <person name="Pangilinan J."/>
            <person name="Riley R."/>
            <person name="Labutti K."/>
            <person name="Andreopoulos B."/>
            <person name="Lipzen A."/>
            <person name="Chen C."/>
            <person name="Yanf M."/>
            <person name="Daum C."/>
            <person name="Ng V."/>
            <person name="Clum A."/>
            <person name="Steindorff A."/>
            <person name="Ohm R."/>
            <person name="Martin F."/>
            <person name="Silar P."/>
            <person name="Natvig D."/>
            <person name="Lalanne C."/>
            <person name="Gautier V."/>
            <person name="Ament-Velasquez S.L."/>
            <person name="Kruys A."/>
            <person name="Hutchinson M.I."/>
            <person name="Powell A.J."/>
            <person name="Barry K."/>
            <person name="Miller A.N."/>
            <person name="Grigoriev I.V."/>
            <person name="Debuchy R."/>
            <person name="Gladieux P."/>
            <person name="Thoren M.H."/>
            <person name="Johannesson H."/>
        </authorList>
    </citation>
    <scope>NUCLEOTIDE SEQUENCE</scope>
    <source>
        <strain evidence="12">CBS 314.62</strain>
    </source>
</reference>
<reference evidence="12" key="1">
    <citation type="journal article" date="2023" name="Mol. Phylogenet. Evol.">
        <title>Genome-scale phylogeny and comparative genomics of the fungal order Sordariales.</title>
        <authorList>
            <person name="Hensen N."/>
            <person name="Bonometti L."/>
            <person name="Westerberg I."/>
            <person name="Brannstrom I.O."/>
            <person name="Guillou S."/>
            <person name="Cros-Aarteil S."/>
            <person name="Calhoun S."/>
            <person name="Haridas S."/>
            <person name="Kuo A."/>
            <person name="Mondo S."/>
            <person name="Pangilinan J."/>
            <person name="Riley R."/>
            <person name="LaButti K."/>
            <person name="Andreopoulos B."/>
            <person name="Lipzen A."/>
            <person name="Chen C."/>
            <person name="Yan M."/>
            <person name="Daum C."/>
            <person name="Ng V."/>
            <person name="Clum A."/>
            <person name="Steindorff A."/>
            <person name="Ohm R.A."/>
            <person name="Martin F."/>
            <person name="Silar P."/>
            <person name="Natvig D.O."/>
            <person name="Lalanne C."/>
            <person name="Gautier V."/>
            <person name="Ament-Velasquez S.L."/>
            <person name="Kruys A."/>
            <person name="Hutchinson M.I."/>
            <person name="Powell A.J."/>
            <person name="Barry K."/>
            <person name="Miller A.N."/>
            <person name="Grigoriev I.V."/>
            <person name="Debuchy R."/>
            <person name="Gladieux P."/>
            <person name="Hiltunen Thoren M."/>
            <person name="Johannesson H."/>
        </authorList>
    </citation>
    <scope>NUCLEOTIDE SEQUENCE</scope>
    <source>
        <strain evidence="12">CBS 314.62</strain>
    </source>
</reference>
<dbReference type="Gene3D" id="1.10.390.10">
    <property type="entry name" value="Neutral Protease Domain 2"/>
    <property type="match status" value="1"/>
</dbReference>
<feature type="region of interest" description="Disordered" evidence="9">
    <location>
        <begin position="1255"/>
        <end position="1316"/>
    </location>
</feature>
<dbReference type="InterPro" id="IPR027268">
    <property type="entry name" value="Peptidase_M4/M1_CTD_sf"/>
</dbReference>
<evidence type="ECO:0000256" key="4">
    <source>
        <dbReference type="ARBA" id="ARBA00023015"/>
    </source>
</evidence>
<gene>
    <name evidence="12" type="ORF">B0T22DRAFT_451503</name>
</gene>
<dbReference type="InterPro" id="IPR057345">
    <property type="entry name" value="Ig-like_TAF2"/>
</dbReference>
<dbReference type="Gene3D" id="2.60.40.1730">
    <property type="entry name" value="tricorn interacting facor f3 domain"/>
    <property type="match status" value="1"/>
</dbReference>
<comment type="function">
    <text evidence="7">Functions as a component of the DNA-binding general transcription factor complex TFIID. Binding of TFIID to a promoter (with or without TATA element) is the initial step in pre-initiation complex (PIC) formation. TFIID plays a key role in the regulation of gene expression by RNA polymerase II through different activities such as transcription activator interaction, core promoter recognition and selectivity, TFIIA and TFIIB interaction, chromatin modification (histone acetylation by TAF1), facilitation of DNA opening and initiation of transcription.</text>
</comment>
<comment type="caution">
    <text evidence="12">The sequence shown here is derived from an EMBL/GenBank/DDBJ whole genome shotgun (WGS) entry which is preliminary data.</text>
</comment>
<name>A0AAE0XIJ6_9PEZI</name>
<feature type="compositionally biased region" description="Low complexity" evidence="9">
    <location>
        <begin position="1564"/>
        <end position="1573"/>
    </location>
</feature>